<evidence type="ECO:0000313" key="2">
    <source>
        <dbReference type="Proteomes" id="UP000523087"/>
    </source>
</evidence>
<name>A0A7V9Z5R4_9BACL</name>
<dbReference type="EMBL" id="JACDUT010000003">
    <property type="protein sequence ID" value="MBA2874534.1"/>
    <property type="molecule type" value="Genomic_DNA"/>
</dbReference>
<gene>
    <name evidence="1" type="ORF">HNR31_001304</name>
</gene>
<protein>
    <submittedName>
        <fullName evidence="1">Uncharacterized protein</fullName>
    </submittedName>
</protein>
<dbReference type="RefSeq" id="WP_181555436.1">
    <property type="nucleotide sequence ID" value="NZ_CP064060.1"/>
</dbReference>
<accession>A0A7V9Z5R4</accession>
<dbReference type="AlphaFoldDB" id="A0A7V9Z5R4"/>
<comment type="caution">
    <text evidence="1">The sequence shown here is derived from an EMBL/GenBank/DDBJ whole genome shotgun (WGS) entry which is preliminary data.</text>
</comment>
<keyword evidence="2" id="KW-1185">Reference proteome</keyword>
<evidence type="ECO:0000313" key="1">
    <source>
        <dbReference type="EMBL" id="MBA2874534.1"/>
    </source>
</evidence>
<proteinExistence type="predicted"/>
<sequence length="53" mass="6100">MGKRTKQKHYERLIEELRKCGVHAEIAKPRAELSVYKRSSTKIELSAQEVSSV</sequence>
<dbReference type="Proteomes" id="UP000523087">
    <property type="component" value="Unassembled WGS sequence"/>
</dbReference>
<organism evidence="1 2">
    <name type="scientific">Thermaerobacillus caldiproteolyticus</name>
    <dbReference type="NCBI Taxonomy" id="247480"/>
    <lineage>
        <taxon>Bacteria</taxon>
        <taxon>Bacillati</taxon>
        <taxon>Bacillota</taxon>
        <taxon>Bacilli</taxon>
        <taxon>Bacillales</taxon>
        <taxon>Anoxybacillaceae</taxon>
        <taxon>Thermaerobacillus</taxon>
    </lineage>
</organism>
<reference evidence="1 2" key="1">
    <citation type="submission" date="2020-07" db="EMBL/GenBank/DDBJ databases">
        <title>Genomic Encyclopedia of Type Strains, Phase IV (KMG-IV): sequencing the most valuable type-strain genomes for metagenomic binning, comparative biology and taxonomic classification.</title>
        <authorList>
            <person name="Goeker M."/>
        </authorList>
    </citation>
    <scope>NUCLEOTIDE SEQUENCE [LARGE SCALE GENOMIC DNA]</scope>
    <source>
        <strain evidence="1 2">DSM 15730</strain>
    </source>
</reference>